<dbReference type="EnsemblPlants" id="TuG1812G0200000599.01.T01">
    <property type="protein sequence ID" value="TuG1812G0200000599.01.T01.cds392566"/>
    <property type="gene ID" value="TuG1812G0200000599.01"/>
</dbReference>
<feature type="region of interest" description="Disordered" evidence="1">
    <location>
        <begin position="16"/>
        <end position="49"/>
    </location>
</feature>
<reference evidence="3" key="1">
    <citation type="journal article" date="2013" name="Nature">
        <title>Draft genome of the wheat A-genome progenitor Triticum urartu.</title>
        <authorList>
            <person name="Ling H.Q."/>
            <person name="Zhao S."/>
            <person name="Liu D."/>
            <person name="Wang J."/>
            <person name="Sun H."/>
            <person name="Zhang C."/>
            <person name="Fan H."/>
            <person name="Li D."/>
            <person name="Dong L."/>
            <person name="Tao Y."/>
            <person name="Gao C."/>
            <person name="Wu H."/>
            <person name="Li Y."/>
            <person name="Cui Y."/>
            <person name="Guo X."/>
            <person name="Zheng S."/>
            <person name="Wang B."/>
            <person name="Yu K."/>
            <person name="Liang Q."/>
            <person name="Yang W."/>
            <person name="Lou X."/>
            <person name="Chen J."/>
            <person name="Feng M."/>
            <person name="Jian J."/>
            <person name="Zhang X."/>
            <person name="Luo G."/>
            <person name="Jiang Y."/>
            <person name="Liu J."/>
            <person name="Wang Z."/>
            <person name="Sha Y."/>
            <person name="Zhang B."/>
            <person name="Wu H."/>
            <person name="Tang D."/>
            <person name="Shen Q."/>
            <person name="Xue P."/>
            <person name="Zou S."/>
            <person name="Wang X."/>
            <person name="Liu X."/>
            <person name="Wang F."/>
            <person name="Yang Y."/>
            <person name="An X."/>
            <person name="Dong Z."/>
            <person name="Zhang K."/>
            <person name="Zhang X."/>
            <person name="Luo M.C."/>
            <person name="Dvorak J."/>
            <person name="Tong Y."/>
            <person name="Wang J."/>
            <person name="Yang H."/>
            <person name="Li Z."/>
            <person name="Wang D."/>
            <person name="Zhang A."/>
            <person name="Wang J."/>
        </authorList>
    </citation>
    <scope>NUCLEOTIDE SEQUENCE</scope>
    <source>
        <strain evidence="3">cv. G1812</strain>
    </source>
</reference>
<accession>A0A8R7TCQ7</accession>
<protein>
    <submittedName>
        <fullName evidence="2">Uncharacterized protein</fullName>
    </submittedName>
</protein>
<dbReference type="EnsemblPlants" id="TuG1812G0200000599.01.T02">
    <property type="protein sequence ID" value="TuG1812G0200000599.01.T02.cds392570"/>
    <property type="gene ID" value="TuG1812G0200000599.01"/>
</dbReference>
<dbReference type="AlphaFoldDB" id="A0A8R7TCQ7"/>
<evidence type="ECO:0000313" key="2">
    <source>
        <dbReference type="EnsemblPlants" id="TuG1812G0200000599.01.T02.cds392570"/>
    </source>
</evidence>
<evidence type="ECO:0000313" key="3">
    <source>
        <dbReference type="Proteomes" id="UP000015106"/>
    </source>
</evidence>
<dbReference type="Proteomes" id="UP000015106">
    <property type="component" value="Chromosome 2"/>
</dbReference>
<name>A0A8R7TCQ7_TRIUA</name>
<evidence type="ECO:0000256" key="1">
    <source>
        <dbReference type="SAM" id="MobiDB-lite"/>
    </source>
</evidence>
<dbReference type="Gramene" id="TuG1812G0200000599.01.T02">
    <property type="protein sequence ID" value="TuG1812G0200000599.01.T02.cds392570"/>
    <property type="gene ID" value="TuG1812G0200000599.01"/>
</dbReference>
<organism evidence="2 3">
    <name type="scientific">Triticum urartu</name>
    <name type="common">Red wild einkorn</name>
    <name type="synonym">Crithodium urartu</name>
    <dbReference type="NCBI Taxonomy" id="4572"/>
    <lineage>
        <taxon>Eukaryota</taxon>
        <taxon>Viridiplantae</taxon>
        <taxon>Streptophyta</taxon>
        <taxon>Embryophyta</taxon>
        <taxon>Tracheophyta</taxon>
        <taxon>Spermatophyta</taxon>
        <taxon>Magnoliopsida</taxon>
        <taxon>Liliopsida</taxon>
        <taxon>Poales</taxon>
        <taxon>Poaceae</taxon>
        <taxon>BOP clade</taxon>
        <taxon>Pooideae</taxon>
        <taxon>Triticodae</taxon>
        <taxon>Triticeae</taxon>
        <taxon>Triticinae</taxon>
        <taxon>Triticum</taxon>
    </lineage>
</organism>
<reference evidence="2" key="2">
    <citation type="submission" date="2018-03" db="EMBL/GenBank/DDBJ databases">
        <title>The Triticum urartu genome reveals the dynamic nature of wheat genome evolution.</title>
        <authorList>
            <person name="Ling H."/>
            <person name="Ma B."/>
            <person name="Shi X."/>
            <person name="Liu H."/>
            <person name="Dong L."/>
            <person name="Sun H."/>
            <person name="Cao Y."/>
            <person name="Gao Q."/>
            <person name="Zheng S."/>
            <person name="Li Y."/>
            <person name="Yu Y."/>
            <person name="Du H."/>
            <person name="Qi M."/>
            <person name="Li Y."/>
            <person name="Yu H."/>
            <person name="Cui Y."/>
            <person name="Wang N."/>
            <person name="Chen C."/>
            <person name="Wu H."/>
            <person name="Zhao Y."/>
            <person name="Zhang J."/>
            <person name="Li Y."/>
            <person name="Zhou W."/>
            <person name="Zhang B."/>
            <person name="Hu W."/>
            <person name="Eijk M."/>
            <person name="Tang J."/>
            <person name="Witsenboer H."/>
            <person name="Zhao S."/>
            <person name="Li Z."/>
            <person name="Zhang A."/>
            <person name="Wang D."/>
            <person name="Liang C."/>
        </authorList>
    </citation>
    <scope>NUCLEOTIDE SEQUENCE [LARGE SCALE GENOMIC DNA]</scope>
    <source>
        <strain evidence="2">cv. G1812</strain>
    </source>
</reference>
<keyword evidence="3" id="KW-1185">Reference proteome</keyword>
<reference evidence="2" key="3">
    <citation type="submission" date="2022-06" db="UniProtKB">
        <authorList>
            <consortium name="EnsemblPlants"/>
        </authorList>
    </citation>
    <scope>IDENTIFICATION</scope>
</reference>
<feature type="compositionally biased region" description="Low complexity" evidence="1">
    <location>
        <begin position="33"/>
        <end position="44"/>
    </location>
</feature>
<sequence>MLRILFTFQKYPPTTALTHSSSLSRPPLTHPFLLPSRSPSSPASPRHRHRPLLAAVTGLSSTPFLSTTKHLVSSHRAPRTIGQKLDFLGADDELLGGGGWIRVRPCRLRSDA</sequence>
<dbReference type="Gramene" id="TuG1812G0200000599.01.T01">
    <property type="protein sequence ID" value="TuG1812G0200000599.01.T01.cds392566"/>
    <property type="gene ID" value="TuG1812G0200000599.01"/>
</dbReference>
<proteinExistence type="predicted"/>